<dbReference type="GeneID" id="31925718"/>
<evidence type="ECO:0000313" key="1">
    <source>
        <dbReference type="EMBL" id="AJD50137.1"/>
    </source>
</evidence>
<dbReference type="EMBL" id="CP004388">
    <property type="protein sequence ID" value="AJD50137.1"/>
    <property type="molecule type" value="Genomic_DNA"/>
</dbReference>
<evidence type="ECO:0000313" key="2">
    <source>
        <dbReference type="Proteomes" id="UP000007127"/>
    </source>
</evidence>
<dbReference type="Proteomes" id="UP000007127">
    <property type="component" value="Chromosome"/>
</dbReference>
<dbReference type="KEGG" id="txi:TH3_00055"/>
<dbReference type="RefSeq" id="WP_007088324.1">
    <property type="nucleotide sequence ID" value="NZ_CP004388.1"/>
</dbReference>
<sequence>MSVKNWFFKCLQSCARAVGVYEIREQIVETKILLGRQIANQMKSHQALPKISDAEFKVFSQFGDDGIIQYLLQQVDVPEGARRFIEFGVQDYQESNTRFLLMNDNWSGLILDGSSKNISKVVSDTHFWRYDLTAIAAFIDKDNVNELFSSNGFEGEIGILSVDIDGNDYWVWDAIDVVDPIIVICEYNSVFGDELAVTVPYDPKFQRGAAHYSNLYWGASLASLCMLAERRGYAFVGCNSAGNNAYFVRRDKLGNLRALKCSEGFVEAKFRESRDPRGELTYLPAGKRLDEISQMPVFNVEKQSAGNISEIFGI</sequence>
<protein>
    <recommendedName>
        <fullName evidence="3">NADH dehydrogenase</fullName>
    </recommendedName>
</protein>
<evidence type="ECO:0008006" key="3">
    <source>
        <dbReference type="Google" id="ProtNLM"/>
    </source>
</evidence>
<accession>A0AB72U7H5</accession>
<gene>
    <name evidence="1" type="ORF">TH3_00055</name>
</gene>
<reference evidence="1 2" key="1">
    <citation type="journal article" date="2012" name="J. Bacteriol.">
        <title>Genome sequence of Thalassospira xiamenensis type strain M-5.</title>
        <authorList>
            <person name="Lai Q."/>
            <person name="Shao Z."/>
        </authorList>
    </citation>
    <scope>NUCLEOTIDE SEQUENCE [LARGE SCALE GENOMIC DNA]</scope>
    <source>
        <strain evidence="1 2">M-5</strain>
    </source>
</reference>
<name>A0AB72U7H5_9PROT</name>
<proteinExistence type="predicted"/>
<organism evidence="1 2">
    <name type="scientific">Thalassospira xiamenensis M-5 = DSM 17429</name>
    <dbReference type="NCBI Taxonomy" id="1123366"/>
    <lineage>
        <taxon>Bacteria</taxon>
        <taxon>Pseudomonadati</taxon>
        <taxon>Pseudomonadota</taxon>
        <taxon>Alphaproteobacteria</taxon>
        <taxon>Rhodospirillales</taxon>
        <taxon>Thalassospiraceae</taxon>
        <taxon>Thalassospira</taxon>
    </lineage>
</organism>
<dbReference type="AlphaFoldDB" id="A0AB72U7H5"/>